<dbReference type="RefSeq" id="WP_276624473.1">
    <property type="nucleotide sequence ID" value="NZ_DUIH01000016.1"/>
</dbReference>
<feature type="compositionally biased region" description="Basic and acidic residues" evidence="2">
    <location>
        <begin position="1"/>
        <end position="12"/>
    </location>
</feature>
<protein>
    <submittedName>
        <fullName evidence="3">Uncharacterized protein</fullName>
    </submittedName>
</protein>
<keyword evidence="1" id="KW-0175">Coiled coil</keyword>
<gene>
    <name evidence="3" type="ORF">HA299_04850</name>
</gene>
<evidence type="ECO:0000313" key="4">
    <source>
        <dbReference type="Proteomes" id="UP000600363"/>
    </source>
</evidence>
<feature type="coiled-coil region" evidence="1">
    <location>
        <begin position="44"/>
        <end position="110"/>
    </location>
</feature>
<name>A0A832RX00_9EURY</name>
<dbReference type="EMBL" id="DUIH01000016">
    <property type="protein sequence ID" value="HIH69924.1"/>
    <property type="molecule type" value="Genomic_DNA"/>
</dbReference>
<evidence type="ECO:0000256" key="2">
    <source>
        <dbReference type="SAM" id="MobiDB-lite"/>
    </source>
</evidence>
<organism evidence="3 4">
    <name type="scientific">Methermicoccus shengliensis</name>
    <dbReference type="NCBI Taxonomy" id="660064"/>
    <lineage>
        <taxon>Archaea</taxon>
        <taxon>Methanobacteriati</taxon>
        <taxon>Methanobacteriota</taxon>
        <taxon>Stenosarchaea group</taxon>
        <taxon>Methanomicrobia</taxon>
        <taxon>Methanosarcinales</taxon>
        <taxon>Methermicoccaceae</taxon>
        <taxon>Methermicoccus</taxon>
    </lineage>
</organism>
<evidence type="ECO:0000256" key="1">
    <source>
        <dbReference type="SAM" id="Coils"/>
    </source>
</evidence>
<comment type="caution">
    <text evidence="3">The sequence shown here is derived from an EMBL/GenBank/DDBJ whole genome shotgun (WGS) entry which is preliminary data.</text>
</comment>
<proteinExistence type="predicted"/>
<sequence length="141" mass="15805">MSEKKGDKRGDRQPSNGNEMSSMTVECVIQKHAEAIAPLLRDFLKTYEETVKVLETAIECIETSKSSGGGEVGYALISIVVAHKALFDLNNELENLLTAIKKRRKNMIEHIKIASESQCANVMIEKIVNALDIDEKHWDFN</sequence>
<feature type="region of interest" description="Disordered" evidence="2">
    <location>
        <begin position="1"/>
        <end position="21"/>
    </location>
</feature>
<reference evidence="3" key="1">
    <citation type="journal article" date="2020" name="bioRxiv">
        <title>A rank-normalized archaeal taxonomy based on genome phylogeny resolves widespread incomplete and uneven classifications.</title>
        <authorList>
            <person name="Rinke C."/>
            <person name="Chuvochina M."/>
            <person name="Mussig A.J."/>
            <person name="Chaumeil P.-A."/>
            <person name="Waite D.W."/>
            <person name="Whitman W.B."/>
            <person name="Parks D.H."/>
            <person name="Hugenholtz P."/>
        </authorList>
    </citation>
    <scope>NUCLEOTIDE SEQUENCE</scope>
    <source>
        <strain evidence="3">UBA12518</strain>
    </source>
</reference>
<accession>A0A832RX00</accession>
<dbReference type="Proteomes" id="UP000600363">
    <property type="component" value="Unassembled WGS sequence"/>
</dbReference>
<dbReference type="AlphaFoldDB" id="A0A832RX00"/>
<evidence type="ECO:0000313" key="3">
    <source>
        <dbReference type="EMBL" id="HIH69924.1"/>
    </source>
</evidence>